<dbReference type="InParanoid" id="A7RWF3"/>
<dbReference type="GO" id="GO:0006750">
    <property type="term" value="P:glutathione biosynthetic process"/>
    <property type="evidence" value="ECO:0000318"/>
    <property type="project" value="GO_Central"/>
</dbReference>
<sequence length="267" mass="30324">MNGFENGDATLSEDLDNANRILIHGGNISNWSRTKRKTTADSSDEVSSETLVRAQDIHRATIPPPLPHRVSVKTVRFVNDCFMEKIKLDERMHLKISAKIFAISLNPAVVRDSLFRAMLELGVDSIETLILTLPDIQDPEQHFTTIKSFWQEMEQLYDSGYVQTLGVCDLDKPTLEKLYDWARIKPEIDQVNLASCCVMPKASSTYSKTRDIQLLTHADPREMLSEERLQQVLGVVSEEMNVAGWRPSWVMRYSVLVKCRGVIKSKA</sequence>
<dbReference type="UniPathway" id="UPA00142">
    <property type="reaction ID" value="UER00209"/>
</dbReference>
<proteinExistence type="inferred from homology"/>
<protein>
    <recommendedName>
        <fullName evidence="7">GCS light chain</fullName>
    </recommendedName>
    <alternativeName>
        <fullName evidence="5">Gamma-ECS regulatory subunit</fullName>
    </alternativeName>
    <alternativeName>
        <fullName evidence="8">Gamma-glutamylcysteine synthetase regulatory subunit</fullName>
    </alternativeName>
    <alternativeName>
        <fullName evidence="6">Glutamate--cysteine ligase modifier subunit</fullName>
    </alternativeName>
</protein>
<evidence type="ECO:0000256" key="1">
    <source>
        <dbReference type="ARBA" id="ARBA00005006"/>
    </source>
</evidence>
<dbReference type="GO" id="GO:1990609">
    <property type="term" value="F:glutamate-cysteine ligase regulator activity"/>
    <property type="evidence" value="ECO:0000318"/>
    <property type="project" value="GO_Central"/>
</dbReference>
<comment type="pathway">
    <text evidence="1">Sulfur metabolism; glutathione biosynthesis; glutathione from L-cysteine and L-glutamate: step 1/2.</text>
</comment>
<dbReference type="HOGENOM" id="CLU_055657_1_0_1"/>
<gene>
    <name evidence="9" type="ORF">NEMVEDRAFT_v1g95571</name>
</gene>
<evidence type="ECO:0000256" key="8">
    <source>
        <dbReference type="ARBA" id="ARBA00032926"/>
    </source>
</evidence>
<comment type="similarity">
    <text evidence="2">Belongs to the aldo/keto reductase family. Glutamate--cysteine ligase light chain subfamily.</text>
</comment>
<dbReference type="GO" id="GO:0035226">
    <property type="term" value="F:glutamate-cysteine ligase catalytic subunit binding"/>
    <property type="evidence" value="ECO:0000318"/>
    <property type="project" value="GO_Central"/>
</dbReference>
<evidence type="ECO:0000313" key="9">
    <source>
        <dbReference type="EMBL" id="EDO44307.1"/>
    </source>
</evidence>
<dbReference type="GO" id="GO:0017109">
    <property type="term" value="C:glutamate-cysteine ligase complex"/>
    <property type="evidence" value="ECO:0000318"/>
    <property type="project" value="GO_Central"/>
</dbReference>
<organism evidence="9 10">
    <name type="scientific">Nematostella vectensis</name>
    <name type="common">Starlet sea anemone</name>
    <dbReference type="NCBI Taxonomy" id="45351"/>
    <lineage>
        <taxon>Eukaryota</taxon>
        <taxon>Metazoa</taxon>
        <taxon>Cnidaria</taxon>
        <taxon>Anthozoa</taxon>
        <taxon>Hexacorallia</taxon>
        <taxon>Actiniaria</taxon>
        <taxon>Edwardsiidae</taxon>
        <taxon>Nematostella</taxon>
    </lineage>
</organism>
<evidence type="ECO:0000256" key="2">
    <source>
        <dbReference type="ARBA" id="ARBA00008612"/>
    </source>
</evidence>
<dbReference type="PANTHER" id="PTHR13295">
    <property type="entry name" value="GLUTAMATE CYSTEINE LIGASE REGULATORY SUBUNIT"/>
    <property type="match status" value="1"/>
</dbReference>
<dbReference type="PANTHER" id="PTHR13295:SF4">
    <property type="entry name" value="GLUTAMATE--CYSTEINE LIGASE REGULATORY SUBUNIT"/>
    <property type="match status" value="1"/>
</dbReference>
<comment type="subunit">
    <text evidence="3">Heterodimer of a catalytic heavy chain and a regulatory light chain.</text>
</comment>
<keyword evidence="4" id="KW-0317">Glutathione biosynthesis</keyword>
<evidence type="ECO:0000256" key="7">
    <source>
        <dbReference type="ARBA" id="ARBA00031732"/>
    </source>
</evidence>
<reference evidence="9 10" key="1">
    <citation type="journal article" date="2007" name="Science">
        <title>Sea anemone genome reveals ancestral eumetazoan gene repertoire and genomic organization.</title>
        <authorList>
            <person name="Putnam N.H."/>
            <person name="Srivastava M."/>
            <person name="Hellsten U."/>
            <person name="Dirks B."/>
            <person name="Chapman J."/>
            <person name="Salamov A."/>
            <person name="Terry A."/>
            <person name="Shapiro H."/>
            <person name="Lindquist E."/>
            <person name="Kapitonov V.V."/>
            <person name="Jurka J."/>
            <person name="Genikhovich G."/>
            <person name="Grigoriev I.V."/>
            <person name="Lucas S.M."/>
            <person name="Steele R.E."/>
            <person name="Finnerty J.R."/>
            <person name="Technau U."/>
            <person name="Martindale M.Q."/>
            <person name="Rokhsar D.S."/>
        </authorList>
    </citation>
    <scope>NUCLEOTIDE SEQUENCE [LARGE SCALE GENOMIC DNA]</scope>
    <source>
        <strain evidence="10">CH2 X CH6</strain>
    </source>
</reference>
<dbReference type="SUPFAM" id="SSF51430">
    <property type="entry name" value="NAD(P)-linked oxidoreductase"/>
    <property type="match status" value="1"/>
</dbReference>
<dbReference type="eggNOG" id="KOG3023">
    <property type="taxonomic scope" value="Eukaryota"/>
</dbReference>
<evidence type="ECO:0000256" key="5">
    <source>
        <dbReference type="ARBA" id="ARBA00030406"/>
    </source>
</evidence>
<dbReference type="EMBL" id="DS469546">
    <property type="protein sequence ID" value="EDO44307.1"/>
    <property type="molecule type" value="Genomic_DNA"/>
</dbReference>
<dbReference type="Proteomes" id="UP000001593">
    <property type="component" value="Unassembled WGS sequence"/>
</dbReference>
<dbReference type="InterPro" id="IPR036812">
    <property type="entry name" value="NAD(P)_OxRdtase_dom_sf"/>
</dbReference>
<dbReference type="PhylomeDB" id="A7RWF3"/>
<dbReference type="AlphaFoldDB" id="A7RWF3"/>
<evidence type="ECO:0000256" key="3">
    <source>
        <dbReference type="ARBA" id="ARBA00011532"/>
    </source>
</evidence>
<dbReference type="STRING" id="45351.A7RWF3"/>
<dbReference type="OMA" id="AHEWIPL"/>
<evidence type="ECO:0000256" key="6">
    <source>
        <dbReference type="ARBA" id="ARBA00031154"/>
    </source>
</evidence>
<evidence type="ECO:0000313" key="10">
    <source>
        <dbReference type="Proteomes" id="UP000001593"/>
    </source>
</evidence>
<dbReference type="Gene3D" id="3.20.20.100">
    <property type="entry name" value="NADP-dependent oxidoreductase domain"/>
    <property type="match status" value="1"/>
</dbReference>
<name>A7RWF3_NEMVE</name>
<keyword evidence="10" id="KW-1185">Reference proteome</keyword>
<dbReference type="InterPro" id="IPR032963">
    <property type="entry name" value="Gclm"/>
</dbReference>
<evidence type="ECO:0000256" key="4">
    <source>
        <dbReference type="ARBA" id="ARBA00022684"/>
    </source>
</evidence>
<dbReference type="FunFam" id="3.20.20.100:FF:000079">
    <property type="entry name" value="glutamate--cysteine ligase regulatory subunit-like"/>
    <property type="match status" value="1"/>
</dbReference>
<accession>A7RWF3</accession>